<evidence type="ECO:0000313" key="16">
    <source>
        <dbReference type="Proteomes" id="UP000472260"/>
    </source>
</evidence>
<feature type="compositionally biased region" description="Basic and acidic residues" evidence="12">
    <location>
        <begin position="753"/>
        <end position="767"/>
    </location>
</feature>
<evidence type="ECO:0000259" key="14">
    <source>
        <dbReference type="PROSITE" id="PS50238"/>
    </source>
</evidence>
<reference evidence="15" key="1">
    <citation type="submission" date="2025-08" db="UniProtKB">
        <authorList>
            <consortium name="Ensembl"/>
        </authorList>
    </citation>
    <scope>IDENTIFICATION</scope>
</reference>
<proteinExistence type="inferred from homology"/>
<dbReference type="SUPFAM" id="SSF64268">
    <property type="entry name" value="PX domain"/>
    <property type="match status" value="1"/>
</dbReference>
<dbReference type="Gene3D" id="1.10.555.10">
    <property type="entry name" value="Rho GTPase activation protein"/>
    <property type="match status" value="1"/>
</dbReference>
<dbReference type="PROSITE" id="PS50238">
    <property type="entry name" value="RHOGAP"/>
    <property type="match status" value="1"/>
</dbReference>
<reference evidence="15" key="2">
    <citation type="submission" date="2025-09" db="UniProtKB">
        <authorList>
            <consortium name="Ensembl"/>
        </authorList>
    </citation>
    <scope>IDENTIFICATION</scope>
</reference>
<dbReference type="CDD" id="cd04384">
    <property type="entry name" value="RhoGAP_CdGAP"/>
    <property type="match status" value="1"/>
</dbReference>
<dbReference type="GO" id="GO:0005794">
    <property type="term" value="C:Golgi apparatus"/>
    <property type="evidence" value="ECO:0007669"/>
    <property type="project" value="TreeGrafter"/>
</dbReference>
<dbReference type="GO" id="GO:0005096">
    <property type="term" value="F:GTPase activator activity"/>
    <property type="evidence" value="ECO:0007669"/>
    <property type="project" value="UniProtKB-KW"/>
</dbReference>
<evidence type="ECO:0000256" key="6">
    <source>
        <dbReference type="ARBA" id="ARBA00022490"/>
    </source>
</evidence>
<dbReference type="InterPro" id="IPR036028">
    <property type="entry name" value="SH3-like_dom_sf"/>
</dbReference>
<dbReference type="GO" id="GO:0001650">
    <property type="term" value="C:fibrillar center"/>
    <property type="evidence" value="ECO:0007669"/>
    <property type="project" value="TreeGrafter"/>
</dbReference>
<keyword evidence="5" id="KW-0343">GTPase activation</keyword>
<dbReference type="FunFam" id="3.30.1520.10:FF:000009">
    <property type="entry name" value="rho GTPase-activating protein 32 isoform X2"/>
    <property type="match status" value="1"/>
</dbReference>
<dbReference type="GO" id="GO:0015629">
    <property type="term" value="C:actin cytoskeleton"/>
    <property type="evidence" value="ECO:0007669"/>
    <property type="project" value="TreeGrafter"/>
</dbReference>
<dbReference type="GO" id="GO:0005654">
    <property type="term" value="C:nucleoplasm"/>
    <property type="evidence" value="ECO:0007669"/>
    <property type="project" value="TreeGrafter"/>
</dbReference>
<dbReference type="FunFam" id="2.30.30.40:FF:000030">
    <property type="entry name" value="rho GTPase-activating protein 32 isoform X2"/>
    <property type="match status" value="1"/>
</dbReference>
<dbReference type="PANTHER" id="PTHR15729">
    <property type="entry name" value="CDC42 GTPASE-ACTIVATING PROTEIN"/>
    <property type="match status" value="1"/>
</dbReference>
<name>A0A671NLD8_9TELE</name>
<feature type="region of interest" description="Disordered" evidence="12">
    <location>
        <begin position="1498"/>
        <end position="1535"/>
    </location>
</feature>
<feature type="region of interest" description="Disordered" evidence="12">
    <location>
        <begin position="1"/>
        <end position="48"/>
    </location>
</feature>
<dbReference type="InterPro" id="IPR051576">
    <property type="entry name" value="PX-Rho_GAP"/>
</dbReference>
<dbReference type="PANTHER" id="PTHR15729:SF13">
    <property type="entry name" value="RHO GTPASE-ACTIVATING PROTEIN 32"/>
    <property type="match status" value="1"/>
</dbReference>
<evidence type="ECO:0000256" key="1">
    <source>
        <dbReference type="ARBA" id="ARBA00004308"/>
    </source>
</evidence>
<dbReference type="InterPro" id="IPR008936">
    <property type="entry name" value="Rho_GTPase_activation_prot"/>
</dbReference>
<evidence type="ECO:0000256" key="3">
    <source>
        <dbReference type="ARBA" id="ARBA00008795"/>
    </source>
</evidence>
<dbReference type="Proteomes" id="UP000472260">
    <property type="component" value="Unassembled WGS sequence"/>
</dbReference>
<dbReference type="Pfam" id="PF14604">
    <property type="entry name" value="SH3_9"/>
    <property type="match status" value="1"/>
</dbReference>
<dbReference type="GO" id="GO:0035091">
    <property type="term" value="F:phosphatidylinositol binding"/>
    <property type="evidence" value="ECO:0007669"/>
    <property type="project" value="InterPro"/>
</dbReference>
<feature type="region of interest" description="Disordered" evidence="12">
    <location>
        <begin position="1103"/>
        <end position="1124"/>
    </location>
</feature>
<feature type="compositionally biased region" description="Basic residues" evidence="12">
    <location>
        <begin position="1606"/>
        <end position="1616"/>
    </location>
</feature>
<dbReference type="SUPFAM" id="SSF48350">
    <property type="entry name" value="GTPase activation domain, GAP"/>
    <property type="match status" value="1"/>
</dbReference>
<feature type="region of interest" description="Disordered" evidence="12">
    <location>
        <begin position="1026"/>
        <end position="1062"/>
    </location>
</feature>
<feature type="compositionally biased region" description="Polar residues" evidence="12">
    <location>
        <begin position="1214"/>
        <end position="1230"/>
    </location>
</feature>
<evidence type="ECO:0000256" key="10">
    <source>
        <dbReference type="ARBA" id="ARBA00083410"/>
    </source>
</evidence>
<evidence type="ECO:0000256" key="7">
    <source>
        <dbReference type="ARBA" id="ARBA00023136"/>
    </source>
</evidence>
<organism evidence="15 16">
    <name type="scientific">Sinocyclocheilus anshuiensis</name>
    <dbReference type="NCBI Taxonomy" id="1608454"/>
    <lineage>
        <taxon>Eukaryota</taxon>
        <taxon>Metazoa</taxon>
        <taxon>Chordata</taxon>
        <taxon>Craniata</taxon>
        <taxon>Vertebrata</taxon>
        <taxon>Euteleostomi</taxon>
        <taxon>Actinopterygii</taxon>
        <taxon>Neopterygii</taxon>
        <taxon>Teleostei</taxon>
        <taxon>Ostariophysi</taxon>
        <taxon>Cypriniformes</taxon>
        <taxon>Cyprinidae</taxon>
        <taxon>Cyprininae</taxon>
        <taxon>Sinocyclocheilus</taxon>
    </lineage>
</organism>
<evidence type="ECO:0000256" key="12">
    <source>
        <dbReference type="SAM" id="MobiDB-lite"/>
    </source>
</evidence>
<protein>
    <recommendedName>
        <fullName evidence="8">Rho GTPase-activating protein 32</fullName>
    </recommendedName>
    <alternativeName>
        <fullName evidence="10">Rho-type GTPase-activating protein 32</fullName>
    </alternativeName>
    <alternativeName>
        <fullName evidence="9">Rho/Cdc42/Rac GTPase-activating protein RICS</fullName>
    </alternativeName>
</protein>
<evidence type="ECO:0000256" key="4">
    <source>
        <dbReference type="ARBA" id="ARBA00022443"/>
    </source>
</evidence>
<gene>
    <name evidence="15" type="primary">LOC107699902</name>
</gene>
<keyword evidence="6" id="KW-0963">Cytoplasm</keyword>
<evidence type="ECO:0000256" key="8">
    <source>
        <dbReference type="ARBA" id="ARBA00070261"/>
    </source>
</evidence>
<feature type="region of interest" description="Disordered" evidence="12">
    <location>
        <begin position="753"/>
        <end position="775"/>
    </location>
</feature>
<dbReference type="Gene3D" id="2.30.30.40">
    <property type="entry name" value="SH3 Domains"/>
    <property type="match status" value="1"/>
</dbReference>
<feature type="compositionally biased region" description="Basic and acidic residues" evidence="12">
    <location>
        <begin position="22"/>
        <end position="33"/>
    </location>
</feature>
<dbReference type="GO" id="GO:0005938">
    <property type="term" value="C:cell cortex"/>
    <property type="evidence" value="ECO:0007669"/>
    <property type="project" value="TreeGrafter"/>
</dbReference>
<sequence>MEACSGTAAATHGRVPTPLRDACSHDPCEGPHPEEDEGEEDRSLQSAETAGWEDAIAVMARGAPMVPELPAESSLRSCASTASMKVKNVKKLSLTKGHFPRLAECAHFHYEIVDFGSVQLSLSEDQNHLTHNGLDSKESVYLVQICCQGRKWIVRRSYEEFRVLDKHLHLCIYDRRFSQLPELPRIDSLKDKAETLSQMLTAYISRLSAIADNKINCGPALTWMEIDNKGNHLLVHDESSINVPAVAAAHVIKRYIAQAADELSFEVGDIVSVIDMPPKEDTGWWRGKHGFQVGFFPSECVELISEKIPSNVTNPLAKPGTLLPRIFNLISLAPTFLFSLSVVSKKHGKLITFLRTFMKSRPTKQKLKQRGILKERVFGCDLGEHLLNSGHDVPQVIRSCTEFIERHGVVDGIYRLSGISSNIQKLRHEFDSEHVPDLTKDNYVQDIHSVGSLCKLYFRELPNPLLTYQLYEKFSDAVPAATDEERLVKVHDVIQQLPPPHYRHLSRMGTYSAVTNMHCKNLAIVWAPNLLRSKQIESACFSGTSAFLEVRVQSVVVEFILNHVDVLFSPKLSTLIRHSTGHTTLARPKSLLVSSPSTKLLSLEEAQARTQAQLISPVSPNSKYIDVGGGPAALQGKFHTVIDFPSERKKGSTKVKKSPVGNWFSFFNMGKSSATAKPKLHRHPSEPNEMKTTPLPGGRGDNGTLRSAKSEESLSSSHNVEGGSHIYRPRRPLSTSDALSISFNEELLDSRLTGDSRSSLKDHKKDTVSSSSCVPALISPPHPAADSEFIGIASLDIDPLAFQSTQLVDPTLSESKKRGSRKKVGGSHTESKNSDKVTSPSQPPDLIPLRSEEVPVTSSNLELGTSKTGHESTAKSSVVKSSTVSCPSDIMSLVKKPNVSTKGGEGHQRSASFCKAESRSADPESKESLNFNHTFKLYFSPVFLYLKVRWFVFLHLGAVTFECTPGLVRSVSLITPQPAVKSAARMLALALAESAQRATRLSKRWSSEPPTPVSPVHHQNPLFTLQFPPPLQTSDREERYVSSRTFPDPSSTMSTESHTDAGSLRSTCACHGSESGLSFSDGCDAPAGGQCTHVPCQDFSPHRGPEIQRAPESQTTMRDNIRHVGVGTDGGGSSLDEEMEVHGSLQPTPSERFSSLDSHSAIEALHNKQAANAANFRAILAETSMPASVHEVRPQASSTPPSVVYQYKPKDQRSAYSQQWSSPVGQSTPYYQPDDGRPHPRVLSRNYCNTLAPRSLHQSIKYKGQREDYSSVGLHKHRGPRYPPLDGASVYPTIRRVRSMHTPPEDKFFFLQRQGSQSKAYQKPPPSDIQQVRPYFEDGKVQYRYSPYSEARYNQHRENSHGYTLSYTLSKLPSRSSKVMGSTENYHKPLYNLPVNIESDFMTRDVGLQPRMKNPSLYEAFNSALSDRHFSQSIKQENAAKERLLGPVVSQPHLVRGDRQCQETMHTRSRSNSGKEMLISTEGADGKYRVTMVSHYSPEHPLSEPGIPVPSKSDGHGSGQGARSALKMKQSRSMHNYPQHRLESMALPRNLTLHKEYSCPDFKHTRSSDSFGVANRNQDRLMYKTLSNSKEDYQYIRTISRDPQRSKRSQSVKTRHQAGQAKMTLERDHRLSSSSQSRTRTHSMFVPSRSDYSESYVSIHPKAPKTSRASSGVFPNYGCMPLHSNRLYSTAVGHTGFHQTELRPEMQIYAE</sequence>
<comment type="subcellular location">
    <subcellularLocation>
        <location evidence="2">Cytoplasm</location>
    </subcellularLocation>
    <subcellularLocation>
        <location evidence="1">Endomembrane system</location>
    </subcellularLocation>
</comment>
<dbReference type="SUPFAM" id="SSF50044">
    <property type="entry name" value="SH3-domain"/>
    <property type="match status" value="1"/>
</dbReference>
<feature type="region of interest" description="Disordered" evidence="12">
    <location>
        <begin position="675"/>
        <end position="731"/>
    </location>
</feature>
<feature type="domain" description="Rho-GAP" evidence="14">
    <location>
        <begin position="380"/>
        <end position="568"/>
    </location>
</feature>
<evidence type="ECO:0000256" key="9">
    <source>
        <dbReference type="ARBA" id="ARBA00077590"/>
    </source>
</evidence>
<evidence type="ECO:0000256" key="5">
    <source>
        <dbReference type="ARBA" id="ARBA00022468"/>
    </source>
</evidence>
<evidence type="ECO:0000259" key="13">
    <source>
        <dbReference type="PROSITE" id="PS50002"/>
    </source>
</evidence>
<evidence type="ECO:0000313" key="15">
    <source>
        <dbReference type="Ensembl" id="ENSSANP00000046340.1"/>
    </source>
</evidence>
<dbReference type="InterPro" id="IPR001452">
    <property type="entry name" value="SH3_domain"/>
</dbReference>
<feature type="region of interest" description="Disordered" evidence="12">
    <location>
        <begin position="1600"/>
        <end position="1644"/>
    </location>
</feature>
<dbReference type="FunFam" id="1.10.555.10:FF:000002">
    <property type="entry name" value="rho GTPase-activating protein 32 isoform X1"/>
    <property type="match status" value="1"/>
</dbReference>
<evidence type="ECO:0000256" key="11">
    <source>
        <dbReference type="PROSITE-ProRule" id="PRU00192"/>
    </source>
</evidence>
<feature type="domain" description="SH3" evidence="13">
    <location>
        <begin position="244"/>
        <end position="306"/>
    </location>
</feature>
<comment type="similarity">
    <text evidence="3">Belongs to the PX domain-containing GAP family.</text>
</comment>
<feature type="region of interest" description="Disordered" evidence="12">
    <location>
        <begin position="809"/>
        <end position="880"/>
    </location>
</feature>
<accession>A0A671NLD8</accession>
<dbReference type="Ensembl" id="ENSSANT00000049306.1">
    <property type="protein sequence ID" value="ENSSANP00000046340.1"/>
    <property type="gene ID" value="ENSSANG00000023235.1"/>
</dbReference>
<dbReference type="SMART" id="SM00324">
    <property type="entry name" value="RhoGAP"/>
    <property type="match status" value="1"/>
</dbReference>
<feature type="compositionally biased region" description="Polar residues" evidence="12">
    <location>
        <begin position="1042"/>
        <end position="1056"/>
    </location>
</feature>
<dbReference type="CDD" id="cd11835">
    <property type="entry name" value="SH3_ARHGAP32_33"/>
    <property type="match status" value="1"/>
</dbReference>
<feature type="compositionally biased region" description="Polar residues" evidence="12">
    <location>
        <begin position="856"/>
        <end position="867"/>
    </location>
</feature>
<dbReference type="GO" id="GO:0007264">
    <property type="term" value="P:small GTPase-mediated signal transduction"/>
    <property type="evidence" value="ECO:0007669"/>
    <property type="project" value="TreeGrafter"/>
</dbReference>
<keyword evidence="7" id="KW-0472">Membrane</keyword>
<keyword evidence="16" id="KW-1185">Reference proteome</keyword>
<dbReference type="InterPro" id="IPR000198">
    <property type="entry name" value="RhoGAP_dom"/>
</dbReference>
<dbReference type="Pfam" id="PF00620">
    <property type="entry name" value="RhoGAP"/>
    <property type="match status" value="1"/>
</dbReference>
<dbReference type="InterPro" id="IPR036871">
    <property type="entry name" value="PX_dom_sf"/>
</dbReference>
<dbReference type="PROSITE" id="PS50002">
    <property type="entry name" value="SH3"/>
    <property type="match status" value="1"/>
</dbReference>
<evidence type="ECO:0000256" key="2">
    <source>
        <dbReference type="ARBA" id="ARBA00004496"/>
    </source>
</evidence>
<feature type="region of interest" description="Disordered" evidence="12">
    <location>
        <begin position="1214"/>
        <end position="1242"/>
    </location>
</feature>
<keyword evidence="4 11" id="KW-0728">SH3 domain</keyword>
<dbReference type="SMART" id="SM00326">
    <property type="entry name" value="SH3"/>
    <property type="match status" value="1"/>
</dbReference>
<dbReference type="Gene3D" id="3.30.1520.10">
    <property type="entry name" value="Phox-like domain"/>
    <property type="match status" value="1"/>
</dbReference>